<dbReference type="EMBL" id="PTTJ01000104">
    <property type="protein sequence ID" value="RJP10122.1"/>
    <property type="molecule type" value="Genomic_DNA"/>
</dbReference>
<proteinExistence type="predicted"/>
<dbReference type="PROSITE" id="PS50206">
    <property type="entry name" value="RHODANESE_3"/>
    <property type="match status" value="1"/>
</dbReference>
<dbReference type="Proteomes" id="UP000266144">
    <property type="component" value="Unassembled WGS sequence"/>
</dbReference>
<evidence type="ECO:0000313" key="2">
    <source>
        <dbReference type="EMBL" id="RJP10122.1"/>
    </source>
</evidence>
<gene>
    <name evidence="3" type="ORF">C5O68_07795</name>
    <name evidence="2" type="ORF">C5O69_08825</name>
</gene>
<evidence type="ECO:0000313" key="4">
    <source>
        <dbReference type="Proteomes" id="UP000265600"/>
    </source>
</evidence>
<accession>A0A3A4MTK8</accession>
<evidence type="ECO:0000313" key="3">
    <source>
        <dbReference type="EMBL" id="RJP81130.1"/>
    </source>
</evidence>
<reference evidence="4 5" key="1">
    <citation type="submission" date="2018-02" db="EMBL/GenBank/DDBJ databases">
        <authorList>
            <person name="Handem S."/>
        </authorList>
    </citation>
    <scope>NUCLEOTIDE SEQUENCE [LARGE SCALE GENOMIC DNA]</scope>
    <source>
        <strain evidence="4">Spain3473</strain>
        <strain evidence="5">Spain939</strain>
    </source>
</reference>
<protein>
    <submittedName>
        <fullName evidence="2">Rhodanese-like domain-containing protein</fullName>
    </submittedName>
</protein>
<organism evidence="2 4">
    <name type="scientific">Streptococcus pseudopneumoniae</name>
    <dbReference type="NCBI Taxonomy" id="257758"/>
    <lineage>
        <taxon>Bacteria</taxon>
        <taxon>Bacillati</taxon>
        <taxon>Bacillota</taxon>
        <taxon>Bacilli</taxon>
        <taxon>Lactobacillales</taxon>
        <taxon>Streptococcaceae</taxon>
        <taxon>Streptococcus</taxon>
    </lineage>
</organism>
<feature type="domain" description="Rhodanese" evidence="1">
    <location>
        <begin position="3"/>
        <end position="38"/>
    </location>
</feature>
<dbReference type="Gene3D" id="3.40.250.10">
    <property type="entry name" value="Rhodanese-like domain"/>
    <property type="match status" value="1"/>
</dbReference>
<dbReference type="InterPro" id="IPR001763">
    <property type="entry name" value="Rhodanese-like_dom"/>
</dbReference>
<name>A0A3A4MTK8_9STRE</name>
<dbReference type="AlphaFoldDB" id="A0A3A4MTK8"/>
<comment type="caution">
    <text evidence="2">The sequence shown here is derived from an EMBL/GenBank/DDBJ whole genome shotgun (WGS) entry which is preliminary data.</text>
</comment>
<dbReference type="SUPFAM" id="SSF52821">
    <property type="entry name" value="Rhodanese/Cell cycle control phosphatase"/>
    <property type="match status" value="1"/>
</dbReference>
<dbReference type="CDD" id="cd00158">
    <property type="entry name" value="RHOD"/>
    <property type="match status" value="1"/>
</dbReference>
<reference evidence="2" key="2">
    <citation type="submission" date="2018-02" db="EMBL/GenBank/DDBJ databases">
        <authorList>
            <person name="Cohen D.B."/>
            <person name="Kent A.D."/>
        </authorList>
    </citation>
    <scope>NUCLEOTIDE SEQUENCE</scope>
    <source>
        <strain evidence="2">Spain3473</strain>
        <strain evidence="3">Spain939</strain>
    </source>
</reference>
<evidence type="ECO:0000259" key="1">
    <source>
        <dbReference type="PROSITE" id="PS50206"/>
    </source>
</evidence>
<sequence length="39" mass="4424">MHYIICKSGMRSVRACQFLSEQGYNVINVQGGMLAFEEL</sequence>
<dbReference type="Proteomes" id="UP000265600">
    <property type="component" value="Unassembled WGS sequence"/>
</dbReference>
<evidence type="ECO:0000313" key="5">
    <source>
        <dbReference type="Proteomes" id="UP000266144"/>
    </source>
</evidence>
<dbReference type="InterPro" id="IPR036873">
    <property type="entry name" value="Rhodanese-like_dom_sf"/>
</dbReference>
<dbReference type="EMBL" id="PTQV01000044">
    <property type="protein sequence ID" value="RJP81130.1"/>
    <property type="molecule type" value="Genomic_DNA"/>
</dbReference>